<protein>
    <submittedName>
        <fullName evidence="2">Uncharacterized protein</fullName>
    </submittedName>
</protein>
<proteinExistence type="predicted"/>
<name>A0ABN3QK98_9ACTN</name>
<evidence type="ECO:0000313" key="3">
    <source>
        <dbReference type="Proteomes" id="UP001501447"/>
    </source>
</evidence>
<evidence type="ECO:0000313" key="2">
    <source>
        <dbReference type="EMBL" id="GAA2628720.1"/>
    </source>
</evidence>
<sequence length="70" mass="7795">MSAVEQSFRLQRPYVTTHGHFGGLDDAGQLTERDGPVSSHHFKDQLTTFRSEHETDSNPNDHLLSAVCAD</sequence>
<dbReference type="EMBL" id="BAAARJ010000017">
    <property type="protein sequence ID" value="GAA2628720.1"/>
    <property type="molecule type" value="Genomic_DNA"/>
</dbReference>
<reference evidence="2 3" key="1">
    <citation type="journal article" date="2019" name="Int. J. Syst. Evol. Microbiol.">
        <title>The Global Catalogue of Microorganisms (GCM) 10K type strain sequencing project: providing services to taxonomists for standard genome sequencing and annotation.</title>
        <authorList>
            <consortium name="The Broad Institute Genomics Platform"/>
            <consortium name="The Broad Institute Genome Sequencing Center for Infectious Disease"/>
            <person name="Wu L."/>
            <person name="Ma J."/>
        </authorList>
    </citation>
    <scope>NUCLEOTIDE SEQUENCE [LARGE SCALE GENOMIC DNA]</scope>
    <source>
        <strain evidence="2 3">JCM 16373</strain>
    </source>
</reference>
<evidence type="ECO:0000256" key="1">
    <source>
        <dbReference type="SAM" id="MobiDB-lite"/>
    </source>
</evidence>
<organism evidence="2 3">
    <name type="scientific">Streptomyces axinellae</name>
    <dbReference type="NCBI Taxonomy" id="552788"/>
    <lineage>
        <taxon>Bacteria</taxon>
        <taxon>Bacillati</taxon>
        <taxon>Actinomycetota</taxon>
        <taxon>Actinomycetes</taxon>
        <taxon>Kitasatosporales</taxon>
        <taxon>Streptomycetaceae</taxon>
        <taxon>Streptomyces</taxon>
    </lineage>
</organism>
<feature type="region of interest" description="Disordered" evidence="1">
    <location>
        <begin position="49"/>
        <end position="70"/>
    </location>
</feature>
<gene>
    <name evidence="2" type="ORF">GCM10009863_49920</name>
</gene>
<dbReference type="Proteomes" id="UP001501447">
    <property type="component" value="Unassembled WGS sequence"/>
</dbReference>
<keyword evidence="3" id="KW-1185">Reference proteome</keyword>
<accession>A0ABN3QK98</accession>
<comment type="caution">
    <text evidence="2">The sequence shown here is derived from an EMBL/GenBank/DDBJ whole genome shotgun (WGS) entry which is preliminary data.</text>
</comment>